<name>A0ABT9VIS5_9BACI</name>
<dbReference type="PANTHER" id="PTHR10948">
    <property type="entry name" value="TRANSPOSASE"/>
    <property type="match status" value="1"/>
</dbReference>
<dbReference type="EMBL" id="JAUSTQ010000021">
    <property type="protein sequence ID" value="MDQ0160873.1"/>
    <property type="molecule type" value="Genomic_DNA"/>
</dbReference>
<comment type="caution">
    <text evidence="1">The sequence shown here is derived from an EMBL/GenBank/DDBJ whole genome shotgun (WGS) entry which is preliminary data.</text>
</comment>
<evidence type="ECO:0000313" key="2">
    <source>
        <dbReference type="Proteomes" id="UP001224359"/>
    </source>
</evidence>
<accession>A0ABT9VIS5</accession>
<proteinExistence type="predicted"/>
<reference evidence="1 2" key="1">
    <citation type="submission" date="2023-07" db="EMBL/GenBank/DDBJ databases">
        <title>Genomic Encyclopedia of Type Strains, Phase IV (KMG-IV): sequencing the most valuable type-strain genomes for metagenomic binning, comparative biology and taxonomic classification.</title>
        <authorList>
            <person name="Goeker M."/>
        </authorList>
    </citation>
    <scope>NUCLEOTIDE SEQUENCE [LARGE SCALE GENOMIC DNA]</scope>
    <source>
        <strain evidence="1 2">DSM 16460</strain>
    </source>
</reference>
<sequence>MGQSIEECPSIVDDRSEFGHWETDTILGKRAKESVLLTLTERQTRREIIHKIEGKQAPDVQKAIIAIQENFGDAFPPIHTSPVNEVQMNVIMDSSVVLYRKVNQWRMCHPMLSNMWKPGVTPFHEKFQAIKHLINVFMKNCKKLT</sequence>
<keyword evidence="2" id="KW-1185">Reference proteome</keyword>
<dbReference type="InterPro" id="IPR051917">
    <property type="entry name" value="Transposase-Integrase"/>
</dbReference>
<protein>
    <recommendedName>
        <fullName evidence="3">IS30 family transposase</fullName>
    </recommendedName>
</protein>
<dbReference type="Proteomes" id="UP001224359">
    <property type="component" value="Unassembled WGS sequence"/>
</dbReference>
<evidence type="ECO:0000313" key="1">
    <source>
        <dbReference type="EMBL" id="MDQ0160873.1"/>
    </source>
</evidence>
<dbReference type="PANTHER" id="PTHR10948:SF23">
    <property type="entry name" value="TRANSPOSASE INSI FOR INSERTION SEQUENCE ELEMENT IS30A-RELATED"/>
    <property type="match status" value="1"/>
</dbReference>
<organism evidence="1 2">
    <name type="scientific">Alkalibacillus salilacus</name>
    <dbReference type="NCBI Taxonomy" id="284582"/>
    <lineage>
        <taxon>Bacteria</taxon>
        <taxon>Bacillati</taxon>
        <taxon>Bacillota</taxon>
        <taxon>Bacilli</taxon>
        <taxon>Bacillales</taxon>
        <taxon>Bacillaceae</taxon>
        <taxon>Alkalibacillus</taxon>
    </lineage>
</organism>
<evidence type="ECO:0008006" key="3">
    <source>
        <dbReference type="Google" id="ProtNLM"/>
    </source>
</evidence>
<gene>
    <name evidence="1" type="ORF">J2S77_002880</name>
</gene>